<feature type="region of interest" description="Disordered" evidence="1">
    <location>
        <begin position="36"/>
        <end position="67"/>
    </location>
</feature>
<accession>A0A1L9UC32</accession>
<dbReference type="AlphaFoldDB" id="A0A1L9UC32"/>
<evidence type="ECO:0000313" key="3">
    <source>
        <dbReference type="Proteomes" id="UP000184499"/>
    </source>
</evidence>
<organism evidence="2 3">
    <name type="scientific">Aspergillus brasiliensis (strain CBS 101740 / IMI 381727 / IBT 21946)</name>
    <dbReference type="NCBI Taxonomy" id="767769"/>
    <lineage>
        <taxon>Eukaryota</taxon>
        <taxon>Fungi</taxon>
        <taxon>Dikarya</taxon>
        <taxon>Ascomycota</taxon>
        <taxon>Pezizomycotina</taxon>
        <taxon>Eurotiomycetes</taxon>
        <taxon>Eurotiomycetidae</taxon>
        <taxon>Eurotiales</taxon>
        <taxon>Aspergillaceae</taxon>
        <taxon>Aspergillus</taxon>
        <taxon>Aspergillus subgen. Circumdati</taxon>
    </lineage>
</organism>
<keyword evidence="3" id="KW-1185">Reference proteome</keyword>
<gene>
    <name evidence="2" type="ORF">ASPBRDRAFT_46570</name>
</gene>
<dbReference type="VEuPathDB" id="FungiDB:ASPBRDRAFT_46570"/>
<evidence type="ECO:0000313" key="2">
    <source>
        <dbReference type="EMBL" id="OJJ69260.1"/>
    </source>
</evidence>
<name>A0A1L9UC32_ASPBC</name>
<dbReference type="Proteomes" id="UP000184499">
    <property type="component" value="Unassembled WGS sequence"/>
</dbReference>
<dbReference type="EMBL" id="KV878689">
    <property type="protein sequence ID" value="OJJ69260.1"/>
    <property type="molecule type" value="Genomic_DNA"/>
</dbReference>
<evidence type="ECO:0000256" key="1">
    <source>
        <dbReference type="SAM" id="MobiDB-lite"/>
    </source>
</evidence>
<dbReference type="RefSeq" id="XP_067476509.1">
    <property type="nucleotide sequence ID" value="XM_067625657.1"/>
</dbReference>
<sequence>MTLSLNSRLLICTGRQLQLLAGLRRYSTSSGVAHHANLASDSSHPAGSAESSALQPTETQTKQWSEL</sequence>
<feature type="compositionally biased region" description="Polar residues" evidence="1">
    <location>
        <begin position="39"/>
        <end position="67"/>
    </location>
</feature>
<dbReference type="GeneID" id="93578145"/>
<dbReference type="OMA" id="CTGRQFQ"/>
<protein>
    <submittedName>
        <fullName evidence="2">Uncharacterized protein</fullName>
    </submittedName>
</protein>
<reference evidence="3" key="1">
    <citation type="journal article" date="2017" name="Genome Biol.">
        <title>Comparative genomics reveals high biological diversity and specific adaptations in the industrially and medically important fungal genus Aspergillus.</title>
        <authorList>
            <person name="de Vries R.P."/>
            <person name="Riley R."/>
            <person name="Wiebenga A."/>
            <person name="Aguilar-Osorio G."/>
            <person name="Amillis S."/>
            <person name="Uchima C.A."/>
            <person name="Anderluh G."/>
            <person name="Asadollahi M."/>
            <person name="Askin M."/>
            <person name="Barry K."/>
            <person name="Battaglia E."/>
            <person name="Bayram O."/>
            <person name="Benocci T."/>
            <person name="Braus-Stromeyer S.A."/>
            <person name="Caldana C."/>
            <person name="Canovas D."/>
            <person name="Cerqueira G.C."/>
            <person name="Chen F."/>
            <person name="Chen W."/>
            <person name="Choi C."/>
            <person name="Clum A."/>
            <person name="Dos Santos R.A."/>
            <person name="Damasio A.R."/>
            <person name="Diallinas G."/>
            <person name="Emri T."/>
            <person name="Fekete E."/>
            <person name="Flipphi M."/>
            <person name="Freyberg S."/>
            <person name="Gallo A."/>
            <person name="Gournas C."/>
            <person name="Habgood R."/>
            <person name="Hainaut M."/>
            <person name="Harispe M.L."/>
            <person name="Henrissat B."/>
            <person name="Hilden K.S."/>
            <person name="Hope R."/>
            <person name="Hossain A."/>
            <person name="Karabika E."/>
            <person name="Karaffa L."/>
            <person name="Karanyi Z."/>
            <person name="Krasevec N."/>
            <person name="Kuo A."/>
            <person name="Kusch H."/>
            <person name="LaButti K."/>
            <person name="Lagendijk E.L."/>
            <person name="Lapidus A."/>
            <person name="Levasseur A."/>
            <person name="Lindquist E."/>
            <person name="Lipzen A."/>
            <person name="Logrieco A.F."/>
            <person name="MacCabe A."/>
            <person name="Maekelae M.R."/>
            <person name="Malavazi I."/>
            <person name="Melin P."/>
            <person name="Meyer V."/>
            <person name="Mielnichuk N."/>
            <person name="Miskei M."/>
            <person name="Molnar A.P."/>
            <person name="Mule G."/>
            <person name="Ngan C.Y."/>
            <person name="Orejas M."/>
            <person name="Orosz E."/>
            <person name="Ouedraogo J.P."/>
            <person name="Overkamp K.M."/>
            <person name="Park H.-S."/>
            <person name="Perrone G."/>
            <person name="Piumi F."/>
            <person name="Punt P.J."/>
            <person name="Ram A.F."/>
            <person name="Ramon A."/>
            <person name="Rauscher S."/>
            <person name="Record E."/>
            <person name="Riano-Pachon D.M."/>
            <person name="Robert V."/>
            <person name="Roehrig J."/>
            <person name="Ruller R."/>
            <person name="Salamov A."/>
            <person name="Salih N.S."/>
            <person name="Samson R.A."/>
            <person name="Sandor E."/>
            <person name="Sanguinetti M."/>
            <person name="Schuetze T."/>
            <person name="Sepcic K."/>
            <person name="Shelest E."/>
            <person name="Sherlock G."/>
            <person name="Sophianopoulou V."/>
            <person name="Squina F.M."/>
            <person name="Sun H."/>
            <person name="Susca A."/>
            <person name="Todd R.B."/>
            <person name="Tsang A."/>
            <person name="Unkles S.E."/>
            <person name="van de Wiele N."/>
            <person name="van Rossen-Uffink D."/>
            <person name="Oliveira J.V."/>
            <person name="Vesth T.C."/>
            <person name="Visser J."/>
            <person name="Yu J.-H."/>
            <person name="Zhou M."/>
            <person name="Andersen M.R."/>
            <person name="Archer D.B."/>
            <person name="Baker S.E."/>
            <person name="Benoit I."/>
            <person name="Brakhage A.A."/>
            <person name="Braus G.H."/>
            <person name="Fischer R."/>
            <person name="Frisvad J.C."/>
            <person name="Goldman G.H."/>
            <person name="Houbraken J."/>
            <person name="Oakley B."/>
            <person name="Pocsi I."/>
            <person name="Scazzocchio C."/>
            <person name="Seiboth B."/>
            <person name="vanKuyk P.A."/>
            <person name="Wortman J."/>
            <person name="Dyer P.S."/>
            <person name="Grigoriev I.V."/>
        </authorList>
    </citation>
    <scope>NUCLEOTIDE SEQUENCE [LARGE SCALE GENOMIC DNA]</scope>
    <source>
        <strain evidence="3">CBS 101740 / IMI 381727 / IBT 21946</strain>
    </source>
</reference>
<proteinExistence type="predicted"/>